<evidence type="ECO:0000256" key="2">
    <source>
        <dbReference type="ARBA" id="ARBA00003213"/>
    </source>
</evidence>
<comment type="function">
    <text evidence="2 10 12">Catalyzes the transfer of a dimethylallyl group onto the adenine at position 37 in tRNAs that read codons beginning with uridine, leading to the formation of N6-(dimethylallyl)adenosine (i(6)A).</text>
</comment>
<evidence type="ECO:0000313" key="15">
    <source>
        <dbReference type="Proteomes" id="UP000005801"/>
    </source>
</evidence>
<feature type="region of interest" description="Interaction with substrate tRNA" evidence="10">
    <location>
        <begin position="30"/>
        <end position="33"/>
    </location>
</feature>
<dbReference type="AlphaFoldDB" id="A6G7C8"/>
<proteinExistence type="inferred from homology"/>
<protein>
    <recommendedName>
        <fullName evidence="10">tRNA dimethylallyltransferase</fullName>
        <ecNumber evidence="10">2.5.1.75</ecNumber>
    </recommendedName>
    <alternativeName>
        <fullName evidence="10">Dimethylallyl diphosphate:tRNA dimethylallyltransferase</fullName>
        <shortName evidence="10">DMAPP:tRNA dimethylallyltransferase</shortName>
        <shortName evidence="10">DMATase</shortName>
    </alternativeName>
    <alternativeName>
        <fullName evidence="10">Isopentenyl-diphosphate:tRNA isopentenyltransferase</fullName>
        <shortName evidence="10">IPP transferase</shortName>
        <shortName evidence="10">IPPT</shortName>
        <shortName evidence="10">IPTase</shortName>
    </alternativeName>
</protein>
<evidence type="ECO:0000256" key="12">
    <source>
        <dbReference type="RuleBase" id="RU003784"/>
    </source>
</evidence>
<evidence type="ECO:0000256" key="7">
    <source>
        <dbReference type="ARBA" id="ARBA00022840"/>
    </source>
</evidence>
<dbReference type="SUPFAM" id="SSF52540">
    <property type="entry name" value="P-loop containing nucleoside triphosphate hydrolases"/>
    <property type="match status" value="1"/>
</dbReference>
<comment type="catalytic activity">
    <reaction evidence="9 10 11">
        <text>adenosine(37) in tRNA + dimethylallyl diphosphate = N(6)-dimethylallyladenosine(37) in tRNA + diphosphate</text>
        <dbReference type="Rhea" id="RHEA:26482"/>
        <dbReference type="Rhea" id="RHEA-COMP:10162"/>
        <dbReference type="Rhea" id="RHEA-COMP:10375"/>
        <dbReference type="ChEBI" id="CHEBI:33019"/>
        <dbReference type="ChEBI" id="CHEBI:57623"/>
        <dbReference type="ChEBI" id="CHEBI:74411"/>
        <dbReference type="ChEBI" id="CHEBI:74415"/>
        <dbReference type="EC" id="2.5.1.75"/>
    </reaction>
</comment>
<dbReference type="eggNOG" id="COG0324">
    <property type="taxonomic scope" value="Bacteria"/>
</dbReference>
<evidence type="ECO:0000256" key="8">
    <source>
        <dbReference type="ARBA" id="ARBA00022842"/>
    </source>
</evidence>
<organism evidence="14 15">
    <name type="scientific">Plesiocystis pacifica SIR-1</name>
    <dbReference type="NCBI Taxonomy" id="391625"/>
    <lineage>
        <taxon>Bacteria</taxon>
        <taxon>Pseudomonadati</taxon>
        <taxon>Myxococcota</taxon>
        <taxon>Polyangia</taxon>
        <taxon>Nannocystales</taxon>
        <taxon>Nannocystaceae</taxon>
        <taxon>Plesiocystis</taxon>
    </lineage>
</organism>
<feature type="binding site" evidence="10">
    <location>
        <begin position="7"/>
        <end position="12"/>
    </location>
    <ligand>
        <name>substrate</name>
    </ligand>
</feature>
<feature type="site" description="Interaction with substrate tRNA" evidence="10">
    <location>
        <position position="91"/>
    </location>
</feature>
<dbReference type="EMBL" id="ABCS01000033">
    <property type="protein sequence ID" value="EDM78262.1"/>
    <property type="molecule type" value="Genomic_DNA"/>
</dbReference>
<keyword evidence="8 10" id="KW-0460">Magnesium</keyword>
<keyword evidence="15" id="KW-1185">Reference proteome</keyword>
<dbReference type="HAMAP" id="MF_00185">
    <property type="entry name" value="IPP_trans"/>
    <property type="match status" value="1"/>
</dbReference>
<gene>
    <name evidence="10" type="primary">miaA</name>
    <name evidence="14" type="ORF">PPSIR1_08756</name>
</gene>
<comment type="subunit">
    <text evidence="10">Monomer.</text>
</comment>
<evidence type="ECO:0000256" key="10">
    <source>
        <dbReference type="HAMAP-Rule" id="MF_00185"/>
    </source>
</evidence>
<comment type="cofactor">
    <cofactor evidence="1 10">
        <name>Mg(2+)</name>
        <dbReference type="ChEBI" id="CHEBI:18420"/>
    </cofactor>
</comment>
<dbReference type="PANTHER" id="PTHR11088">
    <property type="entry name" value="TRNA DIMETHYLALLYLTRANSFERASE"/>
    <property type="match status" value="1"/>
</dbReference>
<evidence type="ECO:0000256" key="1">
    <source>
        <dbReference type="ARBA" id="ARBA00001946"/>
    </source>
</evidence>
<feature type="binding site" evidence="10">
    <location>
        <begin position="5"/>
        <end position="12"/>
    </location>
    <ligand>
        <name>ATP</name>
        <dbReference type="ChEBI" id="CHEBI:30616"/>
    </ligand>
</feature>
<keyword evidence="6 10" id="KW-0547">Nucleotide-binding</keyword>
<reference evidence="14 15" key="1">
    <citation type="submission" date="2007-06" db="EMBL/GenBank/DDBJ databases">
        <authorList>
            <person name="Shimkets L."/>
            <person name="Ferriera S."/>
            <person name="Johnson J."/>
            <person name="Kravitz S."/>
            <person name="Beeson K."/>
            <person name="Sutton G."/>
            <person name="Rogers Y.-H."/>
            <person name="Friedman R."/>
            <person name="Frazier M."/>
            <person name="Venter J.C."/>
        </authorList>
    </citation>
    <scope>NUCLEOTIDE SEQUENCE [LARGE SCALE GENOMIC DNA]</scope>
    <source>
        <strain evidence="14 15">SIR-1</strain>
    </source>
</reference>
<dbReference type="InterPro" id="IPR018022">
    <property type="entry name" value="IPT"/>
</dbReference>
<dbReference type="EC" id="2.5.1.75" evidence="10"/>
<dbReference type="Gene3D" id="3.40.50.300">
    <property type="entry name" value="P-loop containing nucleotide triphosphate hydrolases"/>
    <property type="match status" value="1"/>
</dbReference>
<comment type="caution">
    <text evidence="10">Lacks conserved residue(s) required for the propagation of feature annotation.</text>
</comment>
<evidence type="ECO:0000256" key="3">
    <source>
        <dbReference type="ARBA" id="ARBA00005842"/>
    </source>
</evidence>
<evidence type="ECO:0000256" key="9">
    <source>
        <dbReference type="ARBA" id="ARBA00049563"/>
    </source>
</evidence>
<evidence type="ECO:0000313" key="14">
    <source>
        <dbReference type="EMBL" id="EDM78262.1"/>
    </source>
</evidence>
<dbReference type="Gene3D" id="1.10.20.140">
    <property type="match status" value="1"/>
</dbReference>
<sequence length="319" mass="35076">MAIVGPTAAGKSSLALAVAERFELPLVCCDSVQVYRGLDIGSAKPSAAERRRVPHHMLDLVDPDGAFSAGDYGHGARSVLADGPALVCGGTGLYLRAMGWTHSGRADEAGEGEGARNPDHGERRRAFEAAWEAREASETGAIHRALVERDPETAAAVHPRNRVRALRALWLCEFHGEAISAVRRRDPPRALVELLVIVLDPGVEIVDAAIDRRCEAMLTQGWVAEVEMLRARGYDAGCKAMRSLGYRELLEHLAGKTTLPRATEAIKRATRKYARRQRTYFRHQFKDLLPMEQIVHIDHPDAFPMARVEAFLSRPGAPR</sequence>
<feature type="site" description="Interaction with substrate tRNA" evidence="10">
    <location>
        <position position="124"/>
    </location>
</feature>
<evidence type="ECO:0000256" key="6">
    <source>
        <dbReference type="ARBA" id="ARBA00022741"/>
    </source>
</evidence>
<dbReference type="GO" id="GO:0005524">
    <property type="term" value="F:ATP binding"/>
    <property type="evidence" value="ECO:0007669"/>
    <property type="project" value="UniProtKB-UniRule"/>
</dbReference>
<dbReference type="NCBIfam" id="TIGR00174">
    <property type="entry name" value="miaA"/>
    <property type="match status" value="1"/>
</dbReference>
<name>A6G7C8_9BACT</name>
<keyword evidence="7 10" id="KW-0067">ATP-binding</keyword>
<dbReference type="InterPro" id="IPR027417">
    <property type="entry name" value="P-loop_NTPase"/>
</dbReference>
<evidence type="ECO:0000256" key="5">
    <source>
        <dbReference type="ARBA" id="ARBA00022694"/>
    </source>
</evidence>
<evidence type="ECO:0000256" key="13">
    <source>
        <dbReference type="RuleBase" id="RU003785"/>
    </source>
</evidence>
<dbReference type="Proteomes" id="UP000005801">
    <property type="component" value="Unassembled WGS sequence"/>
</dbReference>
<accession>A6G7C8</accession>
<dbReference type="PANTHER" id="PTHR11088:SF60">
    <property type="entry name" value="TRNA DIMETHYLALLYLTRANSFERASE"/>
    <property type="match status" value="1"/>
</dbReference>
<dbReference type="GO" id="GO:0052381">
    <property type="term" value="F:tRNA dimethylallyltransferase activity"/>
    <property type="evidence" value="ECO:0007669"/>
    <property type="project" value="UniProtKB-UniRule"/>
</dbReference>
<dbReference type="InterPro" id="IPR039657">
    <property type="entry name" value="Dimethylallyltransferase"/>
</dbReference>
<comment type="similarity">
    <text evidence="3 10 13">Belongs to the IPP transferase family.</text>
</comment>
<dbReference type="STRING" id="391625.PPSIR1_08756"/>
<dbReference type="Pfam" id="PF01715">
    <property type="entry name" value="IPPT"/>
    <property type="match status" value="1"/>
</dbReference>
<keyword evidence="4 10" id="KW-0808">Transferase</keyword>
<evidence type="ECO:0000256" key="4">
    <source>
        <dbReference type="ARBA" id="ARBA00022679"/>
    </source>
</evidence>
<dbReference type="GO" id="GO:0006400">
    <property type="term" value="P:tRNA modification"/>
    <property type="evidence" value="ECO:0007669"/>
    <property type="project" value="TreeGrafter"/>
</dbReference>
<evidence type="ECO:0000256" key="11">
    <source>
        <dbReference type="RuleBase" id="RU003783"/>
    </source>
</evidence>
<comment type="caution">
    <text evidence="14">The sequence shown here is derived from an EMBL/GenBank/DDBJ whole genome shotgun (WGS) entry which is preliminary data.</text>
</comment>
<keyword evidence="5 10" id="KW-0819">tRNA processing</keyword>